<dbReference type="Gene3D" id="3.30.720.200">
    <property type="match status" value="1"/>
</dbReference>
<proteinExistence type="predicted"/>
<dbReference type="PANTHER" id="PTHR10745:SF0">
    <property type="entry name" value="GLYCINE--TRNA LIGASE"/>
    <property type="match status" value="1"/>
</dbReference>
<dbReference type="EMBL" id="KB870819">
    <property type="protein sequence ID" value="EOA12282.1"/>
    <property type="molecule type" value="Genomic_DNA"/>
</dbReference>
<dbReference type="Proteomes" id="UP000029121">
    <property type="component" value="Unassembled WGS sequence"/>
</dbReference>
<dbReference type="PANTHER" id="PTHR10745">
    <property type="entry name" value="GLYCYL-TRNA SYNTHETASE/DNA POLYMERASE SUBUNIT GAMMA-2"/>
    <property type="match status" value="1"/>
</dbReference>
<dbReference type="eggNOG" id="KOG2298">
    <property type="taxonomic scope" value="Eukaryota"/>
</dbReference>
<dbReference type="STRING" id="81985.R0ET92"/>
<dbReference type="GO" id="GO:0070150">
    <property type="term" value="P:mitochondrial glycyl-tRNA aminoacylation"/>
    <property type="evidence" value="ECO:0007669"/>
    <property type="project" value="TreeGrafter"/>
</dbReference>
<evidence type="ECO:0000313" key="1">
    <source>
        <dbReference type="EMBL" id="EOA12282.1"/>
    </source>
</evidence>
<accession>R0ET92</accession>
<protein>
    <submittedName>
        <fullName evidence="1">Uncharacterized protein</fullName>
    </submittedName>
</protein>
<dbReference type="GO" id="GO:0005739">
    <property type="term" value="C:mitochondrion"/>
    <property type="evidence" value="ECO:0007669"/>
    <property type="project" value="TreeGrafter"/>
</dbReference>
<reference evidence="2" key="1">
    <citation type="journal article" date="2013" name="Nat. Genet.">
        <title>The Capsella rubella genome and the genomic consequences of rapid mating system evolution.</title>
        <authorList>
            <person name="Slotte T."/>
            <person name="Hazzouri K.M."/>
            <person name="Agren J.A."/>
            <person name="Koenig D."/>
            <person name="Maumus F."/>
            <person name="Guo Y.L."/>
            <person name="Steige K."/>
            <person name="Platts A.E."/>
            <person name="Escobar J.S."/>
            <person name="Newman L.K."/>
            <person name="Wang W."/>
            <person name="Mandakova T."/>
            <person name="Vello E."/>
            <person name="Smith L.M."/>
            <person name="Henz S.R."/>
            <person name="Steffen J."/>
            <person name="Takuno S."/>
            <person name="Brandvain Y."/>
            <person name="Coop G."/>
            <person name="Andolfatto P."/>
            <person name="Hu T.T."/>
            <person name="Blanchette M."/>
            <person name="Clark R.M."/>
            <person name="Quesneville H."/>
            <person name="Nordborg M."/>
            <person name="Gaut B.S."/>
            <person name="Lysak M.A."/>
            <person name="Jenkins J."/>
            <person name="Grimwood J."/>
            <person name="Chapman J."/>
            <person name="Prochnik S."/>
            <person name="Shu S."/>
            <person name="Rokhsar D."/>
            <person name="Schmutz J."/>
            <person name="Weigel D."/>
            <person name="Wright S.I."/>
        </authorList>
    </citation>
    <scope>NUCLEOTIDE SEQUENCE [LARGE SCALE GENOMIC DNA]</scope>
    <source>
        <strain evidence="2">cv. Monte Gargano</strain>
    </source>
</reference>
<dbReference type="AlphaFoldDB" id="R0ET92"/>
<gene>
    <name evidence="1" type="ORF">CARUB_v10008003mg</name>
</gene>
<name>R0ET92_9BRAS</name>
<dbReference type="GO" id="GO:0004820">
    <property type="term" value="F:glycine-tRNA ligase activity"/>
    <property type="evidence" value="ECO:0007669"/>
    <property type="project" value="TreeGrafter"/>
</dbReference>
<organism evidence="1 2">
    <name type="scientific">Capsella rubella</name>
    <dbReference type="NCBI Taxonomy" id="81985"/>
    <lineage>
        <taxon>Eukaryota</taxon>
        <taxon>Viridiplantae</taxon>
        <taxon>Streptophyta</taxon>
        <taxon>Embryophyta</taxon>
        <taxon>Tracheophyta</taxon>
        <taxon>Spermatophyta</taxon>
        <taxon>Magnoliopsida</taxon>
        <taxon>eudicotyledons</taxon>
        <taxon>Gunneridae</taxon>
        <taxon>Pentapetalae</taxon>
        <taxon>rosids</taxon>
        <taxon>malvids</taxon>
        <taxon>Brassicales</taxon>
        <taxon>Brassicaceae</taxon>
        <taxon>Camelineae</taxon>
        <taxon>Capsella</taxon>
    </lineage>
</organism>
<dbReference type="InterPro" id="IPR027031">
    <property type="entry name" value="Gly-tRNA_synthase/POLG2"/>
</dbReference>
<evidence type="ECO:0000313" key="2">
    <source>
        <dbReference type="Proteomes" id="UP000029121"/>
    </source>
</evidence>
<sequence length="85" mass="9880">MNEQEAMEIKATLEEYKGEVDFCVCSTLKNKVSIKKNMVSISKEKKKEHQRVFTPSMIEPSFGIWSDHLLFVRALFQNRAKQSRG</sequence>
<keyword evidence="2" id="KW-1185">Reference proteome</keyword>